<feature type="compositionally biased region" description="Basic and acidic residues" evidence="9">
    <location>
        <begin position="205"/>
        <end position="241"/>
    </location>
</feature>
<dbReference type="EMBL" id="JBBXMP010000001">
    <property type="protein sequence ID" value="KAL0072608.1"/>
    <property type="molecule type" value="Genomic_DNA"/>
</dbReference>
<dbReference type="Pfam" id="PF10153">
    <property type="entry name" value="Efg1"/>
    <property type="match status" value="2"/>
</dbReference>
<evidence type="ECO:0000256" key="4">
    <source>
        <dbReference type="ARBA" id="ARBA00019827"/>
    </source>
</evidence>
<comment type="subcellular location">
    <subcellularLocation>
        <location evidence="1">Nucleus</location>
        <location evidence="1">Nucleolus</location>
    </subcellularLocation>
</comment>
<evidence type="ECO:0000313" key="10">
    <source>
        <dbReference type="EMBL" id="KAL0072608.1"/>
    </source>
</evidence>
<reference evidence="10 11" key="1">
    <citation type="submission" date="2024-05" db="EMBL/GenBank/DDBJ databases">
        <title>A draft genome resource for the thread blight pathogen Marasmius tenuissimus strain MS-2.</title>
        <authorList>
            <person name="Yulfo-Soto G.E."/>
            <person name="Baruah I.K."/>
            <person name="Amoako-Attah I."/>
            <person name="Bukari Y."/>
            <person name="Meinhardt L.W."/>
            <person name="Bailey B.A."/>
            <person name="Cohen S.P."/>
        </authorList>
    </citation>
    <scope>NUCLEOTIDE SEQUENCE [LARGE SCALE GENOMIC DNA]</scope>
    <source>
        <strain evidence="10 11">MS-2</strain>
    </source>
</reference>
<name>A0ABR3AGA5_9AGAR</name>
<keyword evidence="11" id="KW-1185">Reference proteome</keyword>
<feature type="region of interest" description="Disordered" evidence="9">
    <location>
        <begin position="1"/>
        <end position="41"/>
    </location>
</feature>
<dbReference type="InterPro" id="IPR019310">
    <property type="entry name" value="Efg1"/>
</dbReference>
<evidence type="ECO:0000313" key="11">
    <source>
        <dbReference type="Proteomes" id="UP001437256"/>
    </source>
</evidence>
<dbReference type="PANTHER" id="PTHR33911">
    <property type="entry name" value="RRNA-PROCESSING PROTEIN EFG1"/>
    <property type="match status" value="1"/>
</dbReference>
<evidence type="ECO:0000256" key="2">
    <source>
        <dbReference type="ARBA" id="ARBA00006916"/>
    </source>
</evidence>
<feature type="compositionally biased region" description="Acidic residues" evidence="9">
    <location>
        <begin position="250"/>
        <end position="272"/>
    </location>
</feature>
<evidence type="ECO:0000256" key="6">
    <source>
        <dbReference type="ARBA" id="ARBA00023054"/>
    </source>
</evidence>
<organism evidence="10 11">
    <name type="scientific">Marasmius tenuissimus</name>
    <dbReference type="NCBI Taxonomy" id="585030"/>
    <lineage>
        <taxon>Eukaryota</taxon>
        <taxon>Fungi</taxon>
        <taxon>Dikarya</taxon>
        <taxon>Basidiomycota</taxon>
        <taxon>Agaricomycotina</taxon>
        <taxon>Agaricomycetes</taxon>
        <taxon>Agaricomycetidae</taxon>
        <taxon>Agaricales</taxon>
        <taxon>Marasmiineae</taxon>
        <taxon>Marasmiaceae</taxon>
        <taxon>Marasmius</taxon>
    </lineage>
</organism>
<accession>A0ABR3AGA5</accession>
<dbReference type="Proteomes" id="UP001437256">
    <property type="component" value="Unassembled WGS sequence"/>
</dbReference>
<comment type="caution">
    <text evidence="10">The sequence shown here is derived from an EMBL/GenBank/DDBJ whole genome shotgun (WGS) entry which is preliminary data.</text>
</comment>
<evidence type="ECO:0000256" key="5">
    <source>
        <dbReference type="ARBA" id="ARBA00022552"/>
    </source>
</evidence>
<protein>
    <recommendedName>
        <fullName evidence="3">rRNA-processing protein EFG1</fullName>
    </recommendedName>
    <alternativeName>
        <fullName evidence="4">rRNA-processing protein efg1</fullName>
    </alternativeName>
</protein>
<feature type="compositionally biased region" description="Basic residues" evidence="9">
    <location>
        <begin position="1"/>
        <end position="10"/>
    </location>
</feature>
<dbReference type="PANTHER" id="PTHR33911:SF1">
    <property type="entry name" value="RRNA-PROCESSING PROTEIN EFG1"/>
    <property type="match status" value="1"/>
</dbReference>
<evidence type="ECO:0000256" key="3">
    <source>
        <dbReference type="ARBA" id="ARBA00018689"/>
    </source>
</evidence>
<keyword evidence="7" id="KW-0539">Nucleus</keyword>
<evidence type="ECO:0000256" key="8">
    <source>
        <dbReference type="SAM" id="Coils"/>
    </source>
</evidence>
<sequence>MGPIRTHKHSQQASTSKQTQHQRKSNTKQTNSDPNALPGVQKIKASIRQARRLLAKDKLDADVRVQTERKLKSLEADLAKAEENRKEKTLATRYHKVKFFGLCIFTRQSRYPSDQSLTERQKVTRKIKQTIRELSEADGSSRERLKSELLSLRVDLNYILHYPKTKKYISLFPPEARHGQEQPKAAPSATTDAEREEIRHWIRQQMEKGDLPAEPEAISHPEDESSKKVKPKLDWDKDKQKKSPTHQMDKDDDSGLEDKDDFFEDANEDEDS</sequence>
<comment type="similarity">
    <text evidence="2">Belongs to the EFG1 family.</text>
</comment>
<gene>
    <name evidence="10" type="primary">EFG1</name>
    <name evidence="10" type="ORF">AAF712_000371</name>
</gene>
<feature type="coiled-coil region" evidence="8">
    <location>
        <begin position="64"/>
        <end position="91"/>
    </location>
</feature>
<keyword evidence="6 8" id="KW-0175">Coiled coil</keyword>
<evidence type="ECO:0000256" key="9">
    <source>
        <dbReference type="SAM" id="MobiDB-lite"/>
    </source>
</evidence>
<dbReference type="InterPro" id="IPR050786">
    <property type="entry name" value="EFG1_rRNA-proc"/>
</dbReference>
<evidence type="ECO:0000256" key="7">
    <source>
        <dbReference type="ARBA" id="ARBA00023242"/>
    </source>
</evidence>
<evidence type="ECO:0000256" key="1">
    <source>
        <dbReference type="ARBA" id="ARBA00004604"/>
    </source>
</evidence>
<feature type="region of interest" description="Disordered" evidence="9">
    <location>
        <begin position="205"/>
        <end position="272"/>
    </location>
</feature>
<proteinExistence type="inferred from homology"/>
<keyword evidence="5" id="KW-0698">rRNA processing</keyword>